<keyword evidence="2" id="KW-1185">Reference proteome</keyword>
<reference evidence="1 2" key="1">
    <citation type="journal article" date="2021" name="Appl. Environ. Microbiol.">
        <title>Genetic linkage and physical mapping for an oyster mushroom Pleurotus cornucopiae and QTL analysis for the trait cap color.</title>
        <authorList>
            <person name="Zhang Y."/>
            <person name="Gao W."/>
            <person name="Sonnenberg A."/>
            <person name="Chen Q."/>
            <person name="Zhang J."/>
            <person name="Huang C."/>
        </authorList>
    </citation>
    <scope>NUCLEOTIDE SEQUENCE [LARGE SCALE GENOMIC DNA]</scope>
    <source>
        <strain evidence="1">CCMSSC00406</strain>
    </source>
</reference>
<accession>A0ACB7IV19</accession>
<dbReference type="EMBL" id="WQMT02000005">
    <property type="protein sequence ID" value="KAG9222102.1"/>
    <property type="molecule type" value="Genomic_DNA"/>
</dbReference>
<protein>
    <submittedName>
        <fullName evidence="1">Uncharacterized protein</fullName>
    </submittedName>
</protein>
<proteinExistence type="predicted"/>
<name>A0ACB7IV19_PLECO</name>
<evidence type="ECO:0000313" key="1">
    <source>
        <dbReference type="EMBL" id="KAG9222102.1"/>
    </source>
</evidence>
<dbReference type="Proteomes" id="UP000824881">
    <property type="component" value="Unassembled WGS sequence"/>
</dbReference>
<sequence length="242" mass="27242">MGILSSLTGDRVSFRWEFTHQRAFEDIKHKLHTWRDHHRIPLKYGADAEAIWLITDGCATGISGVVAQGEDWQKARVAAFYSAKLNSAQQNYPVHEIEMLAGIESMLRHRDILQGCHSKWLTDHKGLVHLLRQKNLSGRQARWIEKISEFDFEPVYIPGVENILSDALSRMYSNEPSDIVRARSEYTYFDVVEGQDKVEDVASMPILVGLEAMMAASQASSIKDVNPGGEAPRVEGSAEFAK</sequence>
<gene>
    <name evidence="1" type="ORF">CCMSSC00406_0009287</name>
</gene>
<evidence type="ECO:0000313" key="2">
    <source>
        <dbReference type="Proteomes" id="UP000824881"/>
    </source>
</evidence>
<comment type="caution">
    <text evidence="1">The sequence shown here is derived from an EMBL/GenBank/DDBJ whole genome shotgun (WGS) entry which is preliminary data.</text>
</comment>
<organism evidence="1 2">
    <name type="scientific">Pleurotus cornucopiae</name>
    <name type="common">Cornucopia mushroom</name>
    <dbReference type="NCBI Taxonomy" id="5321"/>
    <lineage>
        <taxon>Eukaryota</taxon>
        <taxon>Fungi</taxon>
        <taxon>Dikarya</taxon>
        <taxon>Basidiomycota</taxon>
        <taxon>Agaricomycotina</taxon>
        <taxon>Agaricomycetes</taxon>
        <taxon>Agaricomycetidae</taxon>
        <taxon>Agaricales</taxon>
        <taxon>Pleurotineae</taxon>
        <taxon>Pleurotaceae</taxon>
        <taxon>Pleurotus</taxon>
    </lineage>
</organism>